<keyword evidence="11" id="KW-0460">Magnesium</keyword>
<reference evidence="22 23" key="1">
    <citation type="submission" date="2024-03" db="EMBL/GenBank/DDBJ databases">
        <title>The genome assembly and annotation of the cricket Gryllus longicercus Weissman &amp; Gray.</title>
        <authorList>
            <person name="Szrajer S."/>
            <person name="Gray D."/>
            <person name="Ylla G."/>
        </authorList>
    </citation>
    <scope>NUCLEOTIDE SEQUENCE [LARGE SCALE GENOMIC DNA]</scope>
    <source>
        <strain evidence="22">DAG 2021-001</strain>
        <tissue evidence="22">Whole body minus gut</tissue>
    </source>
</reference>
<evidence type="ECO:0000256" key="7">
    <source>
        <dbReference type="ARBA" id="ARBA00022723"/>
    </source>
</evidence>
<feature type="region of interest" description="Disordered" evidence="18">
    <location>
        <begin position="977"/>
        <end position="1012"/>
    </location>
</feature>
<dbReference type="InterPro" id="IPR015940">
    <property type="entry name" value="UBA"/>
</dbReference>
<feature type="domain" description="SH3" evidence="19">
    <location>
        <begin position="379"/>
        <end position="439"/>
    </location>
</feature>
<feature type="compositionally biased region" description="Polar residues" evidence="18">
    <location>
        <begin position="510"/>
        <end position="523"/>
    </location>
</feature>
<gene>
    <name evidence="22" type="ORF">R5R35_004117</name>
</gene>
<dbReference type="InterPro" id="IPR036028">
    <property type="entry name" value="SH3-like_dom_sf"/>
</dbReference>
<dbReference type="AlphaFoldDB" id="A0AAN9VGR1"/>
<feature type="compositionally biased region" description="Pro residues" evidence="18">
    <location>
        <begin position="987"/>
        <end position="997"/>
    </location>
</feature>
<dbReference type="Gene3D" id="1.10.510.10">
    <property type="entry name" value="Transferase(Phosphotransferase) domain 1"/>
    <property type="match status" value="1"/>
</dbReference>
<dbReference type="InterPro" id="IPR017441">
    <property type="entry name" value="Protein_kinase_ATP_BS"/>
</dbReference>
<evidence type="ECO:0000256" key="17">
    <source>
        <dbReference type="PROSITE-ProRule" id="PRU10141"/>
    </source>
</evidence>
<evidence type="ECO:0000256" key="14">
    <source>
        <dbReference type="ARBA" id="ARBA00047899"/>
    </source>
</evidence>
<dbReference type="GO" id="GO:0005524">
    <property type="term" value="F:ATP binding"/>
    <property type="evidence" value="ECO:0007669"/>
    <property type="project" value="UniProtKB-UniRule"/>
</dbReference>
<keyword evidence="13" id="KW-0968">Cytoplasmic vesicle</keyword>
<evidence type="ECO:0000256" key="11">
    <source>
        <dbReference type="ARBA" id="ARBA00022842"/>
    </source>
</evidence>
<evidence type="ECO:0000256" key="6">
    <source>
        <dbReference type="ARBA" id="ARBA00022679"/>
    </source>
</evidence>
<comment type="catalytic activity">
    <reaction evidence="14">
        <text>L-threonyl-[protein] + ATP = O-phospho-L-threonyl-[protein] + ADP + H(+)</text>
        <dbReference type="Rhea" id="RHEA:46608"/>
        <dbReference type="Rhea" id="RHEA-COMP:11060"/>
        <dbReference type="Rhea" id="RHEA-COMP:11605"/>
        <dbReference type="ChEBI" id="CHEBI:15378"/>
        <dbReference type="ChEBI" id="CHEBI:30013"/>
        <dbReference type="ChEBI" id="CHEBI:30616"/>
        <dbReference type="ChEBI" id="CHEBI:61977"/>
        <dbReference type="ChEBI" id="CHEBI:456216"/>
        <dbReference type="EC" id="2.7.11.1"/>
    </reaction>
</comment>
<keyword evidence="6" id="KW-0808">Transferase</keyword>
<organism evidence="22 23">
    <name type="scientific">Gryllus longicercus</name>
    <dbReference type="NCBI Taxonomy" id="2509291"/>
    <lineage>
        <taxon>Eukaryota</taxon>
        <taxon>Metazoa</taxon>
        <taxon>Ecdysozoa</taxon>
        <taxon>Arthropoda</taxon>
        <taxon>Hexapoda</taxon>
        <taxon>Insecta</taxon>
        <taxon>Pterygota</taxon>
        <taxon>Neoptera</taxon>
        <taxon>Polyneoptera</taxon>
        <taxon>Orthoptera</taxon>
        <taxon>Ensifera</taxon>
        <taxon>Gryllidea</taxon>
        <taxon>Grylloidea</taxon>
        <taxon>Gryllidae</taxon>
        <taxon>Gryllinae</taxon>
        <taxon>Gryllus</taxon>
    </lineage>
</organism>
<evidence type="ECO:0000256" key="4">
    <source>
        <dbReference type="ARBA" id="ARBA00022490"/>
    </source>
</evidence>
<feature type="region of interest" description="Disordered" evidence="18">
    <location>
        <begin position="543"/>
        <end position="586"/>
    </location>
</feature>
<dbReference type="SUPFAM" id="SSF56112">
    <property type="entry name" value="Protein kinase-like (PK-like)"/>
    <property type="match status" value="1"/>
</dbReference>
<feature type="binding site" evidence="17">
    <location>
        <position position="149"/>
    </location>
    <ligand>
        <name>ATP</name>
        <dbReference type="ChEBI" id="CHEBI:30616"/>
    </ligand>
</feature>
<dbReference type="InterPro" id="IPR000719">
    <property type="entry name" value="Prot_kinase_dom"/>
</dbReference>
<evidence type="ECO:0000259" key="20">
    <source>
        <dbReference type="PROSITE" id="PS50011"/>
    </source>
</evidence>
<evidence type="ECO:0000313" key="23">
    <source>
        <dbReference type="Proteomes" id="UP001378592"/>
    </source>
</evidence>
<evidence type="ECO:0000256" key="8">
    <source>
        <dbReference type="ARBA" id="ARBA00022741"/>
    </source>
</evidence>
<dbReference type="InterPro" id="IPR011009">
    <property type="entry name" value="Kinase-like_dom_sf"/>
</dbReference>
<keyword evidence="8 17" id="KW-0547">Nucleotide-binding</keyword>
<evidence type="ECO:0000256" key="9">
    <source>
        <dbReference type="ARBA" id="ARBA00022777"/>
    </source>
</evidence>
<evidence type="ECO:0000259" key="19">
    <source>
        <dbReference type="PROSITE" id="PS50002"/>
    </source>
</evidence>
<dbReference type="PROSITE" id="PS50002">
    <property type="entry name" value="SH3"/>
    <property type="match status" value="1"/>
</dbReference>
<evidence type="ECO:0000256" key="10">
    <source>
        <dbReference type="ARBA" id="ARBA00022840"/>
    </source>
</evidence>
<evidence type="ECO:0000313" key="22">
    <source>
        <dbReference type="EMBL" id="KAK7794775.1"/>
    </source>
</evidence>
<keyword evidence="10 17" id="KW-0067">ATP-binding</keyword>
<dbReference type="Gene3D" id="3.30.200.20">
    <property type="entry name" value="Phosphorylase Kinase, domain 1"/>
    <property type="match status" value="1"/>
</dbReference>
<dbReference type="GO" id="GO:0046872">
    <property type="term" value="F:metal ion binding"/>
    <property type="evidence" value="ECO:0007669"/>
    <property type="project" value="UniProtKB-KW"/>
</dbReference>
<feature type="compositionally biased region" description="Low complexity" evidence="18">
    <location>
        <begin position="1085"/>
        <end position="1100"/>
    </location>
</feature>
<keyword evidence="7" id="KW-0479">Metal-binding</keyword>
<keyword evidence="23" id="KW-1185">Reference proteome</keyword>
<dbReference type="Gene3D" id="4.10.680.10">
    <property type="entry name" value="Cdc42-like binding domain"/>
    <property type="match status" value="1"/>
</dbReference>
<dbReference type="PROSITE" id="PS00107">
    <property type="entry name" value="PROTEIN_KINASE_ATP"/>
    <property type="match status" value="1"/>
</dbReference>
<dbReference type="Pfam" id="PF09027">
    <property type="entry name" value="GTPase_binding"/>
    <property type="match status" value="1"/>
</dbReference>
<evidence type="ECO:0000256" key="18">
    <source>
        <dbReference type="SAM" id="MobiDB-lite"/>
    </source>
</evidence>
<dbReference type="GO" id="GO:0004713">
    <property type="term" value="F:protein tyrosine kinase activity"/>
    <property type="evidence" value="ECO:0007669"/>
    <property type="project" value="UniProtKB-KW"/>
</dbReference>
<evidence type="ECO:0000256" key="16">
    <source>
        <dbReference type="PROSITE-ProRule" id="PRU00192"/>
    </source>
</evidence>
<proteinExistence type="inferred from homology"/>
<dbReference type="Pfam" id="PF07714">
    <property type="entry name" value="PK_Tyr_Ser-Thr"/>
    <property type="match status" value="1"/>
</dbReference>
<evidence type="ECO:0000256" key="12">
    <source>
        <dbReference type="ARBA" id="ARBA00023137"/>
    </source>
</evidence>
<feature type="domain" description="UBA" evidence="21">
    <location>
        <begin position="1204"/>
        <end position="1246"/>
    </location>
</feature>
<dbReference type="PROSITE" id="PS50030">
    <property type="entry name" value="UBA"/>
    <property type="match status" value="1"/>
</dbReference>
<dbReference type="PANTHER" id="PTHR24418">
    <property type="entry name" value="TYROSINE-PROTEIN KINASE"/>
    <property type="match status" value="1"/>
</dbReference>
<keyword evidence="4" id="KW-0963">Cytoplasm</keyword>
<dbReference type="PROSITE" id="PS50011">
    <property type="entry name" value="PROTEIN_KINASE_DOM"/>
    <property type="match status" value="1"/>
</dbReference>
<dbReference type="Pfam" id="PF22931">
    <property type="entry name" value="SAM_TNK"/>
    <property type="match status" value="1"/>
</dbReference>
<comment type="cofactor">
    <cofactor evidence="1">
        <name>Mg(2+)</name>
        <dbReference type="ChEBI" id="CHEBI:18420"/>
    </cofactor>
</comment>
<sequence length="1249" mass="135879">MFIERPKMAEEEAGLEWLQKLLRDVQLEQFLTRIRDELQITRLAHFDYVREEDLEKVGMSKPGARRLLEAVRKRKAAQWKKGLFDKIRPRGEKPSNPGSPGTEPAVPLTCLIHEKDVSLSIKLGDGSFGVVRKGEWTTPSGHTQYVAVKVLKQDAITQPGIFEDFVREVQAMHALDHQNLIRLYGVVLSQPMMMITELAPLGSLLDFLRKQCQHTPVTTLWDYALQVATGMAYLESKRFIHRDLACRNVLLAAADKVKIGDFGLMRALPQQEDCYVMTEHKKVPFPWCAPESLKSRQFSHASDTWMFGVTLWEMFTFGEEPWLGLNGTQILRKIDREGERLHCPDACSPTLYQLMLQCWAKVPADRPTFAALKDFLKDTFPPVMKALEKFQEPGKMTIEQGDTIVVIEGRAELYWWRGQNQRTFEVAQFPRCKVDPMRRKLPQDISNPLPYSRVHTGHGSPYGESWGSPSAIDPLYLRNPMQPPDVLGIPIGDPSPAPRLSDRKKKVPRNKQQFNYSKLTNESSNVGEVSPLAMFPGAKGPMKAGQLPSLGDPEGMPVPGNEGILIDLSGNGGTPCGSVPSPSQVSLTGNVATSILDEPIEGTEEDNQAWGHTYQNCPYSPVGASSNVDTNQRPTSPDPFDTSGIYGRYYSRVTPEIVGHTTSITSNNASTYLNVEQYSVMEDLSQNNMNHLASSELTDFIPVECSSLHDMQSTSDVQNPLSDVSECASFSSPAAATAVFPVPQLVQETSQLVNATSFCDSVVRENNSASSGLHAATLPFSARFSSSVLSQSFASGSSLMNNSPGRRSSFSSGTLGFSPDISAEFDPHFSSQTYGTLTSHSVANTAQVTENSAVQDISVSSRNGDVWGYADLNSGFEQLSVSQFGNTVPSATWPRRDMFSESRSAQVVSHEFSSNFSTDNDVIAPSPASSQMFDPTFLATLEKHLGQKEANANTNTVSSSINGSRVTNTLVHSTSTVSLPSAQSGPVIPPLRPPPPSGKLSHKSSPLGRQPYYSTVPAKVQNSTVPTWSSKTSNIQPNLANTSRQRGFQGTTSGCTQTYGTLASCVKDDIYAIKTPSVHSETRPSSTVFLEQSSSSESNSAGFLPGLSKPGVRNQEQVGNGLSPASGDGGGGCGDNCGGDGGGGGILGMQESSQLLNPDTYRLVMSLSGEFRAGKVAQLTAEVGDAREEESLAALQATGWDVASAARRIKLDRLIRLGLASRQQCETALLKCDWNLEAAAAIVLDELKS</sequence>
<evidence type="ECO:0000256" key="5">
    <source>
        <dbReference type="ARBA" id="ARBA00022527"/>
    </source>
</evidence>
<evidence type="ECO:0000256" key="1">
    <source>
        <dbReference type="ARBA" id="ARBA00001946"/>
    </source>
</evidence>
<dbReference type="CDD" id="cd05040">
    <property type="entry name" value="PTKc_Ack_like"/>
    <property type="match status" value="1"/>
</dbReference>
<dbReference type="Proteomes" id="UP001378592">
    <property type="component" value="Unassembled WGS sequence"/>
</dbReference>
<dbReference type="InterPro" id="IPR049587">
    <property type="entry name" value="TNK-like_SAM"/>
</dbReference>
<keyword evidence="9" id="KW-0418">Kinase</keyword>
<dbReference type="FunFam" id="3.30.200.20:FF:000107">
    <property type="entry name" value="Putative activated CDC42 kinase 1"/>
    <property type="match status" value="1"/>
</dbReference>
<comment type="caution">
    <text evidence="22">The sequence shown here is derived from an EMBL/GenBank/DDBJ whole genome shotgun (WGS) entry which is preliminary data.</text>
</comment>
<dbReference type="GO" id="GO:0002009">
    <property type="term" value="P:morphogenesis of an epithelium"/>
    <property type="evidence" value="ECO:0007669"/>
    <property type="project" value="UniProtKB-ARBA"/>
</dbReference>
<dbReference type="InterPro" id="IPR001452">
    <property type="entry name" value="SH3_domain"/>
</dbReference>
<keyword evidence="5" id="KW-0723">Serine/threonine-protein kinase</keyword>
<keyword evidence="12" id="KW-0829">Tyrosine-protein kinase</keyword>
<protein>
    <recommendedName>
        <fullName evidence="24">Non-specific protein-tyrosine kinase</fullName>
    </recommendedName>
</protein>
<name>A0AAN9VGR1_9ORTH</name>
<accession>A0AAN9VGR1</accession>
<dbReference type="InterPro" id="IPR037085">
    <property type="entry name" value="Cdc42-bd-like_dom_sf"/>
</dbReference>
<dbReference type="SUPFAM" id="SSF50044">
    <property type="entry name" value="SH3-domain"/>
    <property type="match status" value="1"/>
</dbReference>
<dbReference type="InterPro" id="IPR055175">
    <property type="entry name" value="ACK/TNK-like_SAM"/>
</dbReference>
<comment type="similarity">
    <text evidence="15">Belongs to the protein kinase superfamily. Tyr protein kinase family.</text>
</comment>
<dbReference type="InterPro" id="IPR008266">
    <property type="entry name" value="Tyr_kinase_AS"/>
</dbReference>
<evidence type="ECO:0000256" key="3">
    <source>
        <dbReference type="ARBA" id="ARBA00022443"/>
    </source>
</evidence>
<keyword evidence="3 16" id="KW-0728">SH3 domain</keyword>
<feature type="region of interest" description="Disordered" evidence="18">
    <location>
        <begin position="1077"/>
        <end position="1134"/>
    </location>
</feature>
<evidence type="ECO:0000256" key="13">
    <source>
        <dbReference type="ARBA" id="ARBA00023329"/>
    </source>
</evidence>
<dbReference type="GO" id="GO:0004674">
    <property type="term" value="F:protein serine/threonine kinase activity"/>
    <property type="evidence" value="ECO:0007669"/>
    <property type="project" value="UniProtKB-KW"/>
</dbReference>
<dbReference type="CDD" id="cd09539">
    <property type="entry name" value="SAM_TNK-like"/>
    <property type="match status" value="1"/>
</dbReference>
<dbReference type="GO" id="GO:0030136">
    <property type="term" value="C:clathrin-coated vesicle"/>
    <property type="evidence" value="ECO:0007669"/>
    <property type="project" value="UniProtKB-SubCell"/>
</dbReference>
<dbReference type="InterPro" id="IPR020635">
    <property type="entry name" value="Tyr_kinase_cat_dom"/>
</dbReference>
<comment type="subcellular location">
    <subcellularLocation>
        <location evidence="2">Cytoplasmic vesicle</location>
        <location evidence="2">Clathrin-coated vesicle</location>
    </subcellularLocation>
</comment>
<dbReference type="InterPro" id="IPR001245">
    <property type="entry name" value="Ser-Thr/Tyr_kinase_cat_dom"/>
</dbReference>
<evidence type="ECO:0000256" key="2">
    <source>
        <dbReference type="ARBA" id="ARBA00004132"/>
    </source>
</evidence>
<dbReference type="PRINTS" id="PR00109">
    <property type="entry name" value="TYRKINASE"/>
</dbReference>
<dbReference type="InterPro" id="IPR015116">
    <property type="entry name" value="Cdc42-bd-like"/>
</dbReference>
<evidence type="ECO:0000256" key="15">
    <source>
        <dbReference type="ARBA" id="ARBA00060742"/>
    </source>
</evidence>
<evidence type="ECO:0008006" key="24">
    <source>
        <dbReference type="Google" id="ProtNLM"/>
    </source>
</evidence>
<feature type="domain" description="Protein kinase" evidence="20">
    <location>
        <begin position="117"/>
        <end position="376"/>
    </location>
</feature>
<dbReference type="PROSITE" id="PS00109">
    <property type="entry name" value="PROTEIN_KINASE_TYR"/>
    <property type="match status" value="1"/>
</dbReference>
<dbReference type="EMBL" id="JAZDUA010000318">
    <property type="protein sequence ID" value="KAK7794775.1"/>
    <property type="molecule type" value="Genomic_DNA"/>
</dbReference>
<dbReference type="SMART" id="SM00219">
    <property type="entry name" value="TyrKc"/>
    <property type="match status" value="1"/>
</dbReference>
<feature type="region of interest" description="Disordered" evidence="18">
    <location>
        <begin position="475"/>
        <end position="523"/>
    </location>
</feature>
<dbReference type="InterPro" id="IPR050198">
    <property type="entry name" value="Non-receptor_tyrosine_kinases"/>
</dbReference>
<dbReference type="FunFam" id="1.10.510.10:FF:000080">
    <property type="entry name" value="Putative activated CDC42 kinase 1"/>
    <property type="match status" value="1"/>
</dbReference>
<evidence type="ECO:0000259" key="21">
    <source>
        <dbReference type="PROSITE" id="PS50030"/>
    </source>
</evidence>